<accession>A0A511YUA6</accession>
<reference evidence="1 2" key="1">
    <citation type="submission" date="2019-07" db="EMBL/GenBank/DDBJ databases">
        <title>Whole genome shotgun sequence of Actinotalea fermentans NBRC 105374.</title>
        <authorList>
            <person name="Hosoyama A."/>
            <person name="Uohara A."/>
            <person name="Ohji S."/>
            <person name="Ichikawa N."/>
        </authorList>
    </citation>
    <scope>NUCLEOTIDE SEQUENCE [LARGE SCALE GENOMIC DNA]</scope>
    <source>
        <strain evidence="1 2">NBRC 105374</strain>
    </source>
</reference>
<protein>
    <submittedName>
        <fullName evidence="1">Uncharacterized protein</fullName>
    </submittedName>
</protein>
<dbReference type="Pfam" id="PF19593">
    <property type="entry name" value="DUF6098"/>
    <property type="match status" value="1"/>
</dbReference>
<proteinExistence type="predicted"/>
<dbReference type="InterPro" id="IPR046080">
    <property type="entry name" value="DUF6098"/>
</dbReference>
<evidence type="ECO:0000313" key="2">
    <source>
        <dbReference type="Proteomes" id="UP000321484"/>
    </source>
</evidence>
<dbReference type="EMBL" id="BJYK01000001">
    <property type="protein sequence ID" value="GEN78778.1"/>
    <property type="molecule type" value="Genomic_DNA"/>
</dbReference>
<sequence length="139" mass="14788">MARDGGMVAIGSLRELAELLGLLGAPAYVRFSGGPEADAAGTSVDKESGCTLPGLSVNPLTPEPWWDRPAEHWLARQLCQYAHLGGGERFGWVLTGDVVGRGPDSEPLVREFRAVARLASGVLDEAERVYAAVFDPGRV</sequence>
<keyword evidence="2" id="KW-1185">Reference proteome</keyword>
<dbReference type="Proteomes" id="UP000321484">
    <property type="component" value="Unassembled WGS sequence"/>
</dbReference>
<gene>
    <name evidence="1" type="ORF">AFE02nite_05120</name>
</gene>
<evidence type="ECO:0000313" key="1">
    <source>
        <dbReference type="EMBL" id="GEN78778.1"/>
    </source>
</evidence>
<comment type="caution">
    <text evidence="1">The sequence shown here is derived from an EMBL/GenBank/DDBJ whole genome shotgun (WGS) entry which is preliminary data.</text>
</comment>
<name>A0A511YUA6_9CELL</name>
<dbReference type="AlphaFoldDB" id="A0A511YUA6"/>
<organism evidence="1 2">
    <name type="scientific">Actinotalea fermentans</name>
    <dbReference type="NCBI Taxonomy" id="43671"/>
    <lineage>
        <taxon>Bacteria</taxon>
        <taxon>Bacillati</taxon>
        <taxon>Actinomycetota</taxon>
        <taxon>Actinomycetes</taxon>
        <taxon>Micrococcales</taxon>
        <taxon>Cellulomonadaceae</taxon>
        <taxon>Actinotalea</taxon>
    </lineage>
</organism>